<name>A0A7J9CXP2_GOSGO</name>
<evidence type="ECO:0000313" key="1">
    <source>
        <dbReference type="EMBL" id="MBA0753212.1"/>
    </source>
</evidence>
<dbReference type="AlphaFoldDB" id="A0A7J9CXP2"/>
<gene>
    <name evidence="1" type="ORF">Gogos_020354</name>
</gene>
<comment type="caution">
    <text evidence="1">The sequence shown here is derived from an EMBL/GenBank/DDBJ whole genome shotgun (WGS) entry which is preliminary data.</text>
</comment>
<organism evidence="1 2">
    <name type="scientific">Gossypium gossypioides</name>
    <name type="common">Mexican cotton</name>
    <name type="synonym">Selera gossypioides</name>
    <dbReference type="NCBI Taxonomy" id="34282"/>
    <lineage>
        <taxon>Eukaryota</taxon>
        <taxon>Viridiplantae</taxon>
        <taxon>Streptophyta</taxon>
        <taxon>Embryophyta</taxon>
        <taxon>Tracheophyta</taxon>
        <taxon>Spermatophyta</taxon>
        <taxon>Magnoliopsida</taxon>
        <taxon>eudicotyledons</taxon>
        <taxon>Gunneridae</taxon>
        <taxon>Pentapetalae</taxon>
        <taxon>rosids</taxon>
        <taxon>malvids</taxon>
        <taxon>Malvales</taxon>
        <taxon>Malvaceae</taxon>
        <taxon>Malvoideae</taxon>
        <taxon>Gossypium</taxon>
    </lineage>
</organism>
<sequence length="63" mass="7355">MLLKRHLKNRIGLKILNLLRTMMDQLQIFKNSSASPSLFLLMRLGPFLKDSMKELTLQKQSKP</sequence>
<dbReference type="Proteomes" id="UP000593579">
    <property type="component" value="Unassembled WGS sequence"/>
</dbReference>
<evidence type="ECO:0000313" key="2">
    <source>
        <dbReference type="Proteomes" id="UP000593579"/>
    </source>
</evidence>
<dbReference type="EMBL" id="JABEZY010190430">
    <property type="protein sequence ID" value="MBA0753212.1"/>
    <property type="molecule type" value="Genomic_DNA"/>
</dbReference>
<reference evidence="1 2" key="1">
    <citation type="journal article" date="2019" name="Genome Biol. Evol.">
        <title>Insights into the evolution of the New World diploid cottons (Gossypium, subgenus Houzingenia) based on genome sequencing.</title>
        <authorList>
            <person name="Grover C.E."/>
            <person name="Arick M.A. 2nd"/>
            <person name="Thrash A."/>
            <person name="Conover J.L."/>
            <person name="Sanders W.S."/>
            <person name="Peterson D.G."/>
            <person name="Frelichowski J.E."/>
            <person name="Scheffler J.A."/>
            <person name="Scheffler B.E."/>
            <person name="Wendel J.F."/>
        </authorList>
    </citation>
    <scope>NUCLEOTIDE SEQUENCE [LARGE SCALE GENOMIC DNA]</scope>
    <source>
        <strain evidence="1">5</strain>
        <tissue evidence="1">Leaf</tissue>
    </source>
</reference>
<protein>
    <submittedName>
        <fullName evidence="1">Uncharacterized protein</fullName>
    </submittedName>
</protein>
<proteinExistence type="predicted"/>
<accession>A0A7J9CXP2</accession>
<keyword evidence="2" id="KW-1185">Reference proteome</keyword>